<keyword evidence="5" id="KW-0169">Cobalamin biosynthesis</keyword>
<dbReference type="EMBL" id="PHFD01000323">
    <property type="protein sequence ID" value="PKH45544.1"/>
    <property type="molecule type" value="Genomic_DNA"/>
</dbReference>
<comment type="pathway">
    <text evidence="1">Nucleoside biosynthesis; alpha-ribazole biosynthesis; alpha-ribazole from 5,6-dimethylbenzimidazole: step 1/2.</text>
</comment>
<gene>
    <name evidence="10" type="ORF">CVH13_01478</name>
</gene>
<evidence type="ECO:0000256" key="9">
    <source>
        <dbReference type="ARBA" id="ARBA00047340"/>
    </source>
</evidence>
<evidence type="ECO:0000256" key="7">
    <source>
        <dbReference type="ARBA" id="ARBA00022679"/>
    </source>
</evidence>
<comment type="similarity">
    <text evidence="2">Belongs to the CobT family.</text>
</comment>
<dbReference type="AlphaFoldDB" id="A0A2J1DTU8"/>
<feature type="non-terminal residue" evidence="10">
    <location>
        <position position="58"/>
    </location>
</feature>
<evidence type="ECO:0000256" key="2">
    <source>
        <dbReference type="ARBA" id="ARBA00007110"/>
    </source>
</evidence>
<dbReference type="InterPro" id="IPR036087">
    <property type="entry name" value="Nict_dMeBzImd_PRibTrfase_sf"/>
</dbReference>
<evidence type="ECO:0000313" key="11">
    <source>
        <dbReference type="Proteomes" id="UP000233649"/>
    </source>
</evidence>
<dbReference type="UniPathway" id="UPA00061">
    <property type="reaction ID" value="UER00516"/>
</dbReference>
<dbReference type="InterPro" id="IPR023195">
    <property type="entry name" value="Nict_dMeBzImd_PRibTrfase_N"/>
</dbReference>
<keyword evidence="7 10" id="KW-0808">Transferase</keyword>
<comment type="catalytic activity">
    <reaction evidence="9">
        <text>5,6-dimethylbenzimidazole + nicotinate beta-D-ribonucleotide = alpha-ribazole 5'-phosphate + nicotinate + H(+)</text>
        <dbReference type="Rhea" id="RHEA:11196"/>
        <dbReference type="ChEBI" id="CHEBI:15378"/>
        <dbReference type="ChEBI" id="CHEBI:15890"/>
        <dbReference type="ChEBI" id="CHEBI:32544"/>
        <dbReference type="ChEBI" id="CHEBI:57502"/>
        <dbReference type="ChEBI" id="CHEBI:57918"/>
        <dbReference type="EC" id="2.4.2.21"/>
    </reaction>
</comment>
<dbReference type="Proteomes" id="UP000233649">
    <property type="component" value="Unassembled WGS sequence"/>
</dbReference>
<reference evidence="10 11" key="1">
    <citation type="journal article" date="2017" name="FEMS Microbiol. Ecol.">
        <title>Reconstructed genomes of novel Dehalococcoides mccartyi strains from 1,2,3,4-tetrachlorodibenzo-p-dioxin-dechlorinating enrichment cultures reveal divergent reductive dehalogenase gene profiles.</title>
        <authorList>
            <person name="Dam H.T."/>
            <person name="Vollmers J."/>
            <person name="Kaster A.K."/>
            <person name="Haggblom M.M."/>
        </authorList>
    </citation>
    <scope>NUCLEOTIDE SEQUENCE [LARGE SCALE GENOMIC DNA]</scope>
    <source>
        <strain evidence="10 11">H1-3-2.001</strain>
    </source>
</reference>
<dbReference type="Gene3D" id="1.10.1610.10">
    <property type="match status" value="1"/>
</dbReference>
<name>A0A2J1DTU8_9CHLR</name>
<dbReference type="Pfam" id="PF02277">
    <property type="entry name" value="DBI_PRT"/>
    <property type="match status" value="1"/>
</dbReference>
<evidence type="ECO:0000256" key="4">
    <source>
        <dbReference type="ARBA" id="ARBA00015486"/>
    </source>
</evidence>
<organism evidence="10 11">
    <name type="scientific">Dehalococcoides mccartyi</name>
    <dbReference type="NCBI Taxonomy" id="61435"/>
    <lineage>
        <taxon>Bacteria</taxon>
        <taxon>Bacillati</taxon>
        <taxon>Chloroflexota</taxon>
        <taxon>Dehalococcoidia</taxon>
        <taxon>Dehalococcoidales</taxon>
        <taxon>Dehalococcoidaceae</taxon>
        <taxon>Dehalococcoides</taxon>
    </lineage>
</organism>
<evidence type="ECO:0000313" key="10">
    <source>
        <dbReference type="EMBL" id="PKH45544.1"/>
    </source>
</evidence>
<protein>
    <recommendedName>
        <fullName evidence="4">Nicotinate-nucleotide--dimethylbenzimidazole phosphoribosyltransferase</fullName>
        <ecNumber evidence="3">2.4.2.21</ecNumber>
    </recommendedName>
    <alternativeName>
        <fullName evidence="8">N(1)-alpha-phosphoribosyltransferase</fullName>
    </alternativeName>
</protein>
<dbReference type="EC" id="2.4.2.21" evidence="3"/>
<accession>A0A2J1DTU8</accession>
<evidence type="ECO:0000256" key="3">
    <source>
        <dbReference type="ARBA" id="ARBA00011991"/>
    </source>
</evidence>
<evidence type="ECO:0000256" key="8">
    <source>
        <dbReference type="ARBA" id="ARBA00030686"/>
    </source>
</evidence>
<comment type="caution">
    <text evidence="10">The sequence shown here is derived from an EMBL/GenBank/DDBJ whole genome shotgun (WGS) entry which is preliminary data.</text>
</comment>
<keyword evidence="6 10" id="KW-0328">Glycosyltransferase</keyword>
<proteinExistence type="inferred from homology"/>
<sequence length="58" mass="6142">MELLNATLAKIYGLDKEAMVKAQAHQDILIKPQGSLGKLEAIVVQLAGIQGDAKPKTA</sequence>
<dbReference type="InterPro" id="IPR003200">
    <property type="entry name" value="Nict_dMeBzImd_PRibTrfase"/>
</dbReference>
<dbReference type="GO" id="GO:0008939">
    <property type="term" value="F:nicotinate-nucleotide-dimethylbenzimidazole phosphoribosyltransferase activity"/>
    <property type="evidence" value="ECO:0007669"/>
    <property type="project" value="UniProtKB-EC"/>
</dbReference>
<evidence type="ECO:0000256" key="6">
    <source>
        <dbReference type="ARBA" id="ARBA00022676"/>
    </source>
</evidence>
<dbReference type="GO" id="GO:0009236">
    <property type="term" value="P:cobalamin biosynthetic process"/>
    <property type="evidence" value="ECO:0007669"/>
    <property type="project" value="UniProtKB-KW"/>
</dbReference>
<evidence type="ECO:0000256" key="5">
    <source>
        <dbReference type="ARBA" id="ARBA00022573"/>
    </source>
</evidence>
<dbReference type="SUPFAM" id="SSF52733">
    <property type="entry name" value="Nicotinate mononucleotide:5,6-dimethylbenzimidazole phosphoribosyltransferase (CobT)"/>
    <property type="match status" value="1"/>
</dbReference>
<evidence type="ECO:0000256" key="1">
    <source>
        <dbReference type="ARBA" id="ARBA00005049"/>
    </source>
</evidence>